<accession>A0A6C0K3A7</accession>
<keyword evidence="2" id="KW-1133">Transmembrane helix</keyword>
<feature type="transmembrane region" description="Helical" evidence="2">
    <location>
        <begin position="6"/>
        <end position="26"/>
    </location>
</feature>
<evidence type="ECO:0000256" key="1">
    <source>
        <dbReference type="SAM" id="MobiDB-lite"/>
    </source>
</evidence>
<dbReference type="AlphaFoldDB" id="A0A6C0K3A7"/>
<keyword evidence="2" id="KW-0472">Membrane</keyword>
<name>A0A6C0K3A7_9ZZZZ</name>
<organism evidence="3">
    <name type="scientific">viral metagenome</name>
    <dbReference type="NCBI Taxonomy" id="1070528"/>
    <lineage>
        <taxon>unclassified sequences</taxon>
        <taxon>metagenomes</taxon>
        <taxon>organismal metagenomes</taxon>
    </lineage>
</organism>
<feature type="region of interest" description="Disordered" evidence="1">
    <location>
        <begin position="43"/>
        <end position="70"/>
    </location>
</feature>
<protein>
    <recommendedName>
        <fullName evidence="4">YtzI protein</fullName>
    </recommendedName>
</protein>
<evidence type="ECO:0000256" key="2">
    <source>
        <dbReference type="SAM" id="Phobius"/>
    </source>
</evidence>
<proteinExistence type="predicted"/>
<evidence type="ECO:0008006" key="4">
    <source>
        <dbReference type="Google" id="ProtNLM"/>
    </source>
</evidence>
<sequence>MEALMILAILFSLVSIGLLIAIIVIVNKGSSVAMKNIDSMDSEESFHYDPSPPPVLPPQQQQPEYYSLIR</sequence>
<reference evidence="3" key="1">
    <citation type="journal article" date="2020" name="Nature">
        <title>Giant virus diversity and host interactions through global metagenomics.</title>
        <authorList>
            <person name="Schulz F."/>
            <person name="Roux S."/>
            <person name="Paez-Espino D."/>
            <person name="Jungbluth S."/>
            <person name="Walsh D.A."/>
            <person name="Denef V.J."/>
            <person name="McMahon K.D."/>
            <person name="Konstantinidis K.T."/>
            <person name="Eloe-Fadrosh E.A."/>
            <person name="Kyrpides N.C."/>
            <person name="Woyke T."/>
        </authorList>
    </citation>
    <scope>NUCLEOTIDE SEQUENCE</scope>
    <source>
        <strain evidence="3">GVMAG-S-1101169-75</strain>
    </source>
</reference>
<evidence type="ECO:0000313" key="3">
    <source>
        <dbReference type="EMBL" id="QHU11566.1"/>
    </source>
</evidence>
<keyword evidence="2" id="KW-0812">Transmembrane</keyword>
<dbReference type="EMBL" id="MN740786">
    <property type="protein sequence ID" value="QHU11566.1"/>
    <property type="molecule type" value="Genomic_DNA"/>
</dbReference>